<name>A0A484Z749_9ENTR</name>
<sequence length="29" mass="3455">MHFYMRSLSMSGKRIAREKETIAKNDRVV</sequence>
<evidence type="ECO:0000313" key="1">
    <source>
        <dbReference type="EMBL" id="VFS44218.1"/>
    </source>
</evidence>
<dbReference type="EMBL" id="CAADIW010000072">
    <property type="protein sequence ID" value="VFS44218.1"/>
    <property type="molecule type" value="Genomic_DNA"/>
</dbReference>
<gene>
    <name evidence="1" type="ORF">NCTC12126_05510</name>
</gene>
<proteinExistence type="predicted"/>
<dbReference type="Proteomes" id="UP000351155">
    <property type="component" value="Unassembled WGS sequence"/>
</dbReference>
<organism evidence="1 2">
    <name type="scientific">Enterobacter cancerogenus</name>
    <dbReference type="NCBI Taxonomy" id="69218"/>
    <lineage>
        <taxon>Bacteria</taxon>
        <taxon>Pseudomonadati</taxon>
        <taxon>Pseudomonadota</taxon>
        <taxon>Gammaproteobacteria</taxon>
        <taxon>Enterobacterales</taxon>
        <taxon>Enterobacteriaceae</taxon>
        <taxon>Enterobacter</taxon>
        <taxon>Enterobacter cloacae complex</taxon>
    </lineage>
</organism>
<reference evidence="1 2" key="1">
    <citation type="submission" date="2019-03" db="EMBL/GenBank/DDBJ databases">
        <authorList>
            <consortium name="Pathogen Informatics"/>
        </authorList>
    </citation>
    <scope>NUCLEOTIDE SEQUENCE [LARGE SCALE GENOMIC DNA]</scope>
    <source>
        <strain evidence="1 2">NCTC12126</strain>
    </source>
</reference>
<protein>
    <submittedName>
        <fullName evidence="1">Uncharacterized protein</fullName>
    </submittedName>
</protein>
<dbReference type="AlphaFoldDB" id="A0A484Z749"/>
<evidence type="ECO:0000313" key="2">
    <source>
        <dbReference type="Proteomes" id="UP000351155"/>
    </source>
</evidence>
<accession>A0A484Z749</accession>